<keyword evidence="3" id="KW-0694">RNA-binding</keyword>
<feature type="compositionally biased region" description="Low complexity" evidence="9">
    <location>
        <begin position="1"/>
        <end position="16"/>
    </location>
</feature>
<dbReference type="STRING" id="307507.A0A2V0PGJ2"/>
<keyword evidence="4 11" id="KW-0689">Ribosomal protein</keyword>
<dbReference type="NCBIfam" id="TIGR00158">
    <property type="entry name" value="L9"/>
    <property type="match status" value="1"/>
</dbReference>
<name>A0A2V0PGJ2_9CHLO</name>
<evidence type="ECO:0000256" key="2">
    <source>
        <dbReference type="ARBA" id="ARBA00022730"/>
    </source>
</evidence>
<dbReference type="GO" id="GO:0005840">
    <property type="term" value="C:ribosome"/>
    <property type="evidence" value="ECO:0007669"/>
    <property type="project" value="UniProtKB-KW"/>
</dbReference>
<organism evidence="11 12">
    <name type="scientific">Raphidocelis subcapitata</name>
    <dbReference type="NCBI Taxonomy" id="307507"/>
    <lineage>
        <taxon>Eukaryota</taxon>
        <taxon>Viridiplantae</taxon>
        <taxon>Chlorophyta</taxon>
        <taxon>core chlorophytes</taxon>
        <taxon>Chlorophyceae</taxon>
        <taxon>CS clade</taxon>
        <taxon>Sphaeropleales</taxon>
        <taxon>Selenastraceae</taxon>
        <taxon>Raphidocelis</taxon>
    </lineage>
</organism>
<protein>
    <recommendedName>
        <fullName evidence="7">Large ribosomal subunit protein bL9c</fullName>
    </recommendedName>
    <alternativeName>
        <fullName evidence="8">50S ribosomal protein L9, chloroplastic</fullName>
    </alternativeName>
    <alternativeName>
        <fullName evidence="6">CL9</fullName>
    </alternativeName>
</protein>
<dbReference type="GO" id="GO:0006412">
    <property type="term" value="P:translation"/>
    <property type="evidence" value="ECO:0007669"/>
    <property type="project" value="InterPro"/>
</dbReference>
<feature type="domain" description="Ribosomal protein L9" evidence="10">
    <location>
        <begin position="53"/>
        <end position="80"/>
    </location>
</feature>
<evidence type="ECO:0000313" key="11">
    <source>
        <dbReference type="EMBL" id="GBF96185.1"/>
    </source>
</evidence>
<dbReference type="InterPro" id="IPR009027">
    <property type="entry name" value="Ribosomal_bL9/RNase_H1_N"/>
</dbReference>
<dbReference type="Proteomes" id="UP000247498">
    <property type="component" value="Unassembled WGS sequence"/>
</dbReference>
<dbReference type="AlphaFoldDB" id="A0A2V0PGJ2"/>
<dbReference type="EMBL" id="BDRX01000076">
    <property type="protein sequence ID" value="GBF96185.1"/>
    <property type="molecule type" value="Genomic_DNA"/>
</dbReference>
<dbReference type="InterPro" id="IPR020069">
    <property type="entry name" value="Ribosomal_bL9_C"/>
</dbReference>
<sequence>MALASSSGALRGLSKAPQQLSRPVSRTRLVVEANKRVQKKQRVILTKDIENVGKEGELLTVPVGYLRNYLLPNGIARIASAGILEGWRRRARGGSGQESAAEGPAALLAERHGQQQQQQQLQIRKRKEDALRAKLEEKAQAQAFANALATIGKFIIKKKAGDKDALFAAVQKSEVVDAIYQQTSRRLEERDLEVPDIKAVGTFECSVRLHPEVVGTFSVVIQKERQVQQGAKKK</sequence>
<proteinExistence type="inferred from homology"/>
<feature type="region of interest" description="Disordered" evidence="9">
    <location>
        <begin position="1"/>
        <end position="21"/>
    </location>
</feature>
<comment type="similarity">
    <text evidence="1">Belongs to the bacterial ribosomal protein bL9 family.</text>
</comment>
<dbReference type="PROSITE" id="PS00651">
    <property type="entry name" value="RIBOSOMAL_L9"/>
    <property type="match status" value="1"/>
</dbReference>
<dbReference type="Gene3D" id="3.10.430.100">
    <property type="entry name" value="Ribosomal protein L9, C-terminal domain"/>
    <property type="match status" value="1"/>
</dbReference>
<dbReference type="HAMAP" id="MF_00503">
    <property type="entry name" value="Ribosomal_bL9"/>
    <property type="match status" value="1"/>
</dbReference>
<evidence type="ECO:0000256" key="9">
    <source>
        <dbReference type="SAM" id="MobiDB-lite"/>
    </source>
</evidence>
<dbReference type="Gene3D" id="3.40.5.10">
    <property type="entry name" value="Ribosomal protein L9, N-terminal domain"/>
    <property type="match status" value="1"/>
</dbReference>
<evidence type="ECO:0000256" key="8">
    <source>
        <dbReference type="ARBA" id="ARBA00035427"/>
    </source>
</evidence>
<keyword evidence="12" id="KW-1185">Reference proteome</keyword>
<dbReference type="GO" id="GO:0003735">
    <property type="term" value="F:structural constituent of ribosome"/>
    <property type="evidence" value="ECO:0007669"/>
    <property type="project" value="InterPro"/>
</dbReference>
<evidence type="ECO:0000256" key="5">
    <source>
        <dbReference type="ARBA" id="ARBA00023274"/>
    </source>
</evidence>
<dbReference type="InterPro" id="IPR020594">
    <property type="entry name" value="Ribosomal_bL9_bac/chp"/>
</dbReference>
<evidence type="ECO:0000256" key="1">
    <source>
        <dbReference type="ARBA" id="ARBA00010605"/>
    </source>
</evidence>
<reference evidence="11 12" key="1">
    <citation type="journal article" date="2018" name="Sci. Rep.">
        <title>Raphidocelis subcapitata (=Pseudokirchneriella subcapitata) provides an insight into genome evolution and environmental adaptations in the Sphaeropleales.</title>
        <authorList>
            <person name="Suzuki S."/>
            <person name="Yamaguchi H."/>
            <person name="Nakajima N."/>
            <person name="Kawachi M."/>
        </authorList>
    </citation>
    <scope>NUCLEOTIDE SEQUENCE [LARGE SCALE GENOMIC DNA]</scope>
    <source>
        <strain evidence="11 12">NIES-35</strain>
    </source>
</reference>
<dbReference type="InParanoid" id="A0A2V0PGJ2"/>
<comment type="caution">
    <text evidence="11">The sequence shown here is derived from an EMBL/GenBank/DDBJ whole genome shotgun (WGS) entry which is preliminary data.</text>
</comment>
<dbReference type="InterPro" id="IPR020070">
    <property type="entry name" value="Ribosomal_bL9_N"/>
</dbReference>
<evidence type="ECO:0000256" key="3">
    <source>
        <dbReference type="ARBA" id="ARBA00022884"/>
    </source>
</evidence>
<dbReference type="Pfam" id="PF01281">
    <property type="entry name" value="Ribosomal_L9_N"/>
    <property type="match status" value="1"/>
</dbReference>
<gene>
    <name evidence="11" type="ORF">Rsub_08730</name>
</gene>
<evidence type="ECO:0000259" key="10">
    <source>
        <dbReference type="PROSITE" id="PS00651"/>
    </source>
</evidence>
<dbReference type="GO" id="GO:0019843">
    <property type="term" value="F:rRNA binding"/>
    <property type="evidence" value="ECO:0007669"/>
    <property type="project" value="UniProtKB-KW"/>
</dbReference>
<dbReference type="SUPFAM" id="SSF55658">
    <property type="entry name" value="L9 N-domain-like"/>
    <property type="match status" value="1"/>
</dbReference>
<keyword evidence="5" id="KW-0687">Ribonucleoprotein</keyword>
<evidence type="ECO:0000256" key="4">
    <source>
        <dbReference type="ARBA" id="ARBA00022980"/>
    </source>
</evidence>
<dbReference type="InterPro" id="IPR036791">
    <property type="entry name" value="Ribosomal_bL9_C_sf"/>
</dbReference>
<dbReference type="OrthoDB" id="5555409at2759"/>
<evidence type="ECO:0000256" key="6">
    <source>
        <dbReference type="ARBA" id="ARBA00031047"/>
    </source>
</evidence>
<evidence type="ECO:0000313" key="12">
    <source>
        <dbReference type="Proteomes" id="UP000247498"/>
    </source>
</evidence>
<evidence type="ECO:0000256" key="7">
    <source>
        <dbReference type="ARBA" id="ARBA00035193"/>
    </source>
</evidence>
<dbReference type="InterPro" id="IPR000244">
    <property type="entry name" value="Ribosomal_bL9"/>
</dbReference>
<accession>A0A2V0PGJ2</accession>
<keyword evidence="2" id="KW-0699">rRNA-binding</keyword>
<dbReference type="InterPro" id="IPR036935">
    <property type="entry name" value="Ribosomal_bL9_N_sf"/>
</dbReference>
<dbReference type="PANTHER" id="PTHR21368">
    <property type="entry name" value="50S RIBOSOMAL PROTEIN L9"/>
    <property type="match status" value="1"/>
</dbReference>
<dbReference type="FunCoup" id="A0A2V0PGJ2">
    <property type="interactions" value="646"/>
</dbReference>
<dbReference type="GO" id="GO:1990904">
    <property type="term" value="C:ribonucleoprotein complex"/>
    <property type="evidence" value="ECO:0007669"/>
    <property type="project" value="UniProtKB-KW"/>
</dbReference>
<dbReference type="SUPFAM" id="SSF55653">
    <property type="entry name" value="Ribosomal protein L9 C-domain"/>
    <property type="match status" value="1"/>
</dbReference>
<dbReference type="Pfam" id="PF03948">
    <property type="entry name" value="Ribosomal_L9_C"/>
    <property type="match status" value="1"/>
</dbReference>